<reference evidence="5" key="3">
    <citation type="submission" date="2025-09" db="UniProtKB">
        <authorList>
            <consortium name="Ensembl"/>
        </authorList>
    </citation>
    <scope>IDENTIFICATION</scope>
</reference>
<dbReference type="Ensembl" id="ENSCMUT00000016065.2">
    <property type="protein sequence ID" value="ENSCMUP00000014946.2"/>
    <property type="gene ID" value="ENSCMUG00000009342.2"/>
</dbReference>
<comment type="similarity">
    <text evidence="2">Belongs to the beta-microseminoprotein family.</text>
</comment>
<keyword evidence="3" id="KW-0964">Secreted</keyword>
<dbReference type="GO" id="GO:0005576">
    <property type="term" value="C:extracellular region"/>
    <property type="evidence" value="ECO:0007669"/>
    <property type="project" value="UniProtKB-SubCell"/>
</dbReference>
<dbReference type="InterPro" id="IPR008735">
    <property type="entry name" value="PSP94"/>
</dbReference>
<evidence type="ECO:0000256" key="3">
    <source>
        <dbReference type="ARBA" id="ARBA00022525"/>
    </source>
</evidence>
<evidence type="ECO:0000313" key="6">
    <source>
        <dbReference type="Proteomes" id="UP000694553"/>
    </source>
</evidence>
<comment type="subcellular location">
    <subcellularLocation>
        <location evidence="1">Secreted</location>
    </subcellularLocation>
</comment>
<evidence type="ECO:0000256" key="1">
    <source>
        <dbReference type="ARBA" id="ARBA00004613"/>
    </source>
</evidence>
<name>A0A8C3E6Q7_CORMO</name>
<dbReference type="Gene3D" id="2.20.25.590">
    <property type="match status" value="1"/>
</dbReference>
<protein>
    <submittedName>
        <fullName evidence="5">Uncharacterized protein</fullName>
    </submittedName>
</protein>
<sequence length="92" mass="10439">QKSFLAFLVAMSIIVTLGDAYCINLLQIPGRPYRGKNKEANICFLFATDSFFTPVSYDKEKCVIIINRKLCDYDVVEKDDPSKHCFPQARVG</sequence>
<dbReference type="AlphaFoldDB" id="A0A8C3E6Q7"/>
<keyword evidence="4" id="KW-1015">Disulfide bond</keyword>
<dbReference type="OMA" id="NKEANIC"/>
<reference evidence="6" key="1">
    <citation type="submission" date="2019-10" db="EMBL/GenBank/DDBJ databases">
        <title>Corvus moneduloides (New Caledonian crow) genome, bCorMon1, primary haplotype.</title>
        <authorList>
            <person name="Rutz C."/>
            <person name="Fungtammasan C."/>
            <person name="Mountcastle J."/>
            <person name="Formenti G."/>
            <person name="Chow W."/>
            <person name="Howe K."/>
            <person name="Steele M.P."/>
            <person name="Fernandes J."/>
            <person name="Gilbert M.T.P."/>
            <person name="Fedrigo O."/>
            <person name="Jarvis E.D."/>
            <person name="Gemmell N."/>
        </authorList>
    </citation>
    <scope>NUCLEOTIDE SEQUENCE [LARGE SCALE GENOMIC DNA]</scope>
</reference>
<organism evidence="5 6">
    <name type="scientific">Corvus moneduloides</name>
    <name type="common">New Caledonian crow</name>
    <dbReference type="NCBI Taxonomy" id="1196302"/>
    <lineage>
        <taxon>Eukaryota</taxon>
        <taxon>Metazoa</taxon>
        <taxon>Chordata</taxon>
        <taxon>Craniata</taxon>
        <taxon>Vertebrata</taxon>
        <taxon>Euteleostomi</taxon>
        <taxon>Archelosauria</taxon>
        <taxon>Archosauria</taxon>
        <taxon>Dinosauria</taxon>
        <taxon>Saurischia</taxon>
        <taxon>Theropoda</taxon>
        <taxon>Coelurosauria</taxon>
        <taxon>Aves</taxon>
        <taxon>Neognathae</taxon>
        <taxon>Neoaves</taxon>
        <taxon>Telluraves</taxon>
        <taxon>Australaves</taxon>
        <taxon>Passeriformes</taxon>
        <taxon>Corvoidea</taxon>
        <taxon>Corvidae</taxon>
        <taxon>Corvus</taxon>
    </lineage>
</organism>
<evidence type="ECO:0000256" key="4">
    <source>
        <dbReference type="ARBA" id="ARBA00023157"/>
    </source>
</evidence>
<evidence type="ECO:0000256" key="2">
    <source>
        <dbReference type="ARBA" id="ARBA00010352"/>
    </source>
</evidence>
<dbReference type="Proteomes" id="UP000694553">
    <property type="component" value="Unassembled WGS sequence"/>
</dbReference>
<accession>A0A8U7MAZ5</accession>
<keyword evidence="6" id="KW-1185">Reference proteome</keyword>
<accession>A0A8C3E6Q7</accession>
<proteinExistence type="inferred from homology"/>
<evidence type="ECO:0000313" key="5">
    <source>
        <dbReference type="Ensembl" id="ENSCMUP00000014946.2"/>
    </source>
</evidence>
<reference evidence="5" key="2">
    <citation type="submission" date="2025-08" db="UniProtKB">
        <authorList>
            <consortium name="Ensembl"/>
        </authorList>
    </citation>
    <scope>IDENTIFICATION</scope>
</reference>
<dbReference type="Pfam" id="PF05825">
    <property type="entry name" value="PSP94"/>
    <property type="match status" value="1"/>
</dbReference>